<dbReference type="Pfam" id="PF03692">
    <property type="entry name" value="CxxCxxCC"/>
    <property type="match status" value="1"/>
</dbReference>
<gene>
    <name evidence="1" type="ORF">NP7_13780</name>
</gene>
<sequence length="118" mass="12864">MAEIFFKSSAAADSDICMHCGACCANYRVSFYWAEGEALGIPEQMTVKVNDFYTCMKGTETKPVRCVALAGEVGNSVACQIYDKRSSTCQSVQVGDEQCIKARHHYGLSNDIFSQAPA</sequence>
<evidence type="ECO:0000313" key="2">
    <source>
        <dbReference type="Proteomes" id="UP000229340"/>
    </source>
</evidence>
<dbReference type="EMBL" id="CP024443">
    <property type="protein sequence ID" value="ATW71370.1"/>
    <property type="molecule type" value="Genomic_DNA"/>
</dbReference>
<organism evidence="1 2">
    <name type="scientific">Faucicola osloensis</name>
    <name type="common">Moraxella osloensis</name>
    <dbReference type="NCBI Taxonomy" id="34062"/>
    <lineage>
        <taxon>Bacteria</taxon>
        <taxon>Pseudomonadati</taxon>
        <taxon>Pseudomonadota</taxon>
        <taxon>Gammaproteobacteria</taxon>
        <taxon>Moraxellales</taxon>
        <taxon>Moraxellaceae</taxon>
        <taxon>Faucicola</taxon>
    </lineage>
</organism>
<dbReference type="Proteomes" id="UP000229340">
    <property type="component" value="Chromosome"/>
</dbReference>
<accession>A0A2I5HS79</accession>
<name>A0A2I5HS79_FAUOS</name>
<reference evidence="2" key="1">
    <citation type="submission" date="2017-11" db="EMBL/GenBank/DDBJ databases">
        <title>Complete genome sequence of Moraxella osloensis NP7 isolated from human skin.</title>
        <authorList>
            <person name="Lee K."/>
            <person name="Lim J.Y."/>
            <person name="Hwang I."/>
        </authorList>
    </citation>
    <scope>NUCLEOTIDE SEQUENCE [LARGE SCALE GENOMIC DNA]</scope>
    <source>
        <strain evidence="2">NP7</strain>
    </source>
</reference>
<proteinExistence type="predicted"/>
<evidence type="ECO:0000313" key="1">
    <source>
        <dbReference type="EMBL" id="ATW71370.1"/>
    </source>
</evidence>
<protein>
    <submittedName>
        <fullName evidence="1">Zinc/iron-chelating domain-containing protein</fullName>
    </submittedName>
</protein>
<dbReference type="RefSeq" id="WP_100270743.1">
    <property type="nucleotide sequence ID" value="NZ_CP024443.1"/>
</dbReference>
<dbReference type="AlphaFoldDB" id="A0A2I5HS79"/>
<dbReference type="InterPro" id="IPR005358">
    <property type="entry name" value="Puta_zinc/iron-chelating_dom"/>
</dbReference>